<keyword evidence="3" id="KW-1185">Reference proteome</keyword>
<sequence>MNAFAGTGRLLVLFARLDRWRIAPWVLLLGFFPVAAYSGYGAVFGNPQDARALELSLGGNPAFTLLFGPAVGLETAMGFTTWRIQILGMFFAALMAVFTVTRHARASEDSGEAELIDSSAVGRYARLTAAVLLAWAASAAVTAVVAGTLVAQGADTESALALGALIGGMGVAFAGVAAVTAQLASFSRTANTLAAGILVLSYILRGLGDTLADAEWLLWTNPMGWAELIRPTSENNWAPFVLLVGFGAVTAVLGAVLTQARDFGSGLVEQRPGPARGRGGIWALTGALNRGPFITWGFTFAALGVIYGLVAGTMSEFFANNEFIRRMLAARVATEADLTNTFVTMLLLIVSMVAGVFGVQIAGRFAVEEDERRAEWVLSGSLSRWSHFAPTAVSALLAPALAMALAGAVLSATASAAGAEVDPGRVALQALATIPALWLASALGLMLVGALPAVRWAVWLVVVYWLVLTMFGPLLNAPEWMLKTSPYYLVPDISKADADWAPVAWILALVVVLVAAGFAGYRRRDLRTV</sequence>
<feature type="transmembrane region" description="Helical" evidence="1">
    <location>
        <begin position="456"/>
        <end position="475"/>
    </location>
</feature>
<dbReference type="EMBL" id="JBDFRB010000023">
    <property type="protein sequence ID" value="MEN2745988.1"/>
    <property type="molecule type" value="Genomic_DNA"/>
</dbReference>
<comment type="caution">
    <text evidence="2">The sequence shown here is derived from an EMBL/GenBank/DDBJ whole genome shotgun (WGS) entry which is preliminary data.</text>
</comment>
<name>A0ABU9X3F1_9MICC</name>
<feature type="transmembrane region" description="Helical" evidence="1">
    <location>
        <begin position="342"/>
        <end position="367"/>
    </location>
</feature>
<feature type="transmembrane region" description="Helical" evidence="1">
    <location>
        <begin position="237"/>
        <end position="257"/>
    </location>
</feature>
<protein>
    <recommendedName>
        <fullName evidence="4">ABC transporter permease</fullName>
    </recommendedName>
</protein>
<feature type="transmembrane region" description="Helical" evidence="1">
    <location>
        <begin position="124"/>
        <end position="147"/>
    </location>
</feature>
<accession>A0ABU9X3F1</accession>
<proteinExistence type="predicted"/>
<gene>
    <name evidence="2" type="ORF">ABCQ75_15800</name>
</gene>
<evidence type="ECO:0000256" key="1">
    <source>
        <dbReference type="SAM" id="Phobius"/>
    </source>
</evidence>
<dbReference type="RefSeq" id="WP_345886592.1">
    <property type="nucleotide sequence ID" value="NZ_JBDFRB010000023.1"/>
</dbReference>
<feature type="transmembrane region" description="Helical" evidence="1">
    <location>
        <begin position="426"/>
        <end position="449"/>
    </location>
</feature>
<dbReference type="Proteomes" id="UP001422074">
    <property type="component" value="Unassembled WGS sequence"/>
</dbReference>
<feature type="transmembrane region" description="Helical" evidence="1">
    <location>
        <begin position="159"/>
        <end position="181"/>
    </location>
</feature>
<feature type="transmembrane region" description="Helical" evidence="1">
    <location>
        <begin position="293"/>
        <end position="310"/>
    </location>
</feature>
<feature type="transmembrane region" description="Helical" evidence="1">
    <location>
        <begin position="193"/>
        <end position="217"/>
    </location>
</feature>
<reference evidence="2 3" key="1">
    <citation type="submission" date="2024-05" db="EMBL/GenBank/DDBJ databases">
        <title>Sinomonas sp. nov., isolated from a waste landfill.</title>
        <authorList>
            <person name="Zhao Y."/>
        </authorList>
    </citation>
    <scope>NUCLEOTIDE SEQUENCE [LARGE SCALE GENOMIC DNA]</scope>
    <source>
        <strain evidence="2 3">CCTCC AB2014300</strain>
    </source>
</reference>
<keyword evidence="1" id="KW-0472">Membrane</keyword>
<feature type="transmembrane region" description="Helical" evidence="1">
    <location>
        <begin position="388"/>
        <end position="414"/>
    </location>
</feature>
<evidence type="ECO:0000313" key="2">
    <source>
        <dbReference type="EMBL" id="MEN2745988.1"/>
    </source>
</evidence>
<feature type="transmembrane region" description="Helical" evidence="1">
    <location>
        <begin position="84"/>
        <end position="104"/>
    </location>
</feature>
<keyword evidence="1" id="KW-0812">Transmembrane</keyword>
<feature type="transmembrane region" description="Helical" evidence="1">
    <location>
        <begin position="500"/>
        <end position="521"/>
    </location>
</feature>
<evidence type="ECO:0000313" key="3">
    <source>
        <dbReference type="Proteomes" id="UP001422074"/>
    </source>
</evidence>
<organism evidence="2 3">
    <name type="scientific">Sinomonas halotolerans</name>
    <dbReference type="NCBI Taxonomy" id="1644133"/>
    <lineage>
        <taxon>Bacteria</taxon>
        <taxon>Bacillati</taxon>
        <taxon>Actinomycetota</taxon>
        <taxon>Actinomycetes</taxon>
        <taxon>Micrococcales</taxon>
        <taxon>Micrococcaceae</taxon>
        <taxon>Sinomonas</taxon>
    </lineage>
</organism>
<keyword evidence="1" id="KW-1133">Transmembrane helix</keyword>
<evidence type="ECO:0008006" key="4">
    <source>
        <dbReference type="Google" id="ProtNLM"/>
    </source>
</evidence>
<feature type="transmembrane region" description="Helical" evidence="1">
    <location>
        <begin position="22"/>
        <end position="40"/>
    </location>
</feature>